<dbReference type="GO" id="GO:0032787">
    <property type="term" value="P:monocarboxylic acid metabolic process"/>
    <property type="evidence" value="ECO:0007669"/>
    <property type="project" value="UniProtKB-ARBA"/>
</dbReference>
<dbReference type="PROSITE" id="PS00061">
    <property type="entry name" value="ADH_SHORT"/>
    <property type="match status" value="1"/>
</dbReference>
<dbReference type="FunFam" id="3.40.50.720:FF:000084">
    <property type="entry name" value="Short-chain dehydrogenase reductase"/>
    <property type="match status" value="1"/>
</dbReference>
<dbReference type="SUPFAM" id="SSF51735">
    <property type="entry name" value="NAD(P)-binding Rossmann-fold domains"/>
    <property type="match status" value="1"/>
</dbReference>
<dbReference type="PANTHER" id="PTHR42879:SF2">
    <property type="entry name" value="3-OXOACYL-[ACYL-CARRIER-PROTEIN] REDUCTASE FABG"/>
    <property type="match status" value="1"/>
</dbReference>
<evidence type="ECO:0000313" key="3">
    <source>
        <dbReference type="Proteomes" id="UP000544872"/>
    </source>
</evidence>
<name>A0A7W9ZGF6_NOVIT</name>
<gene>
    <name evidence="2" type="ORF">FHS48_002400</name>
</gene>
<dbReference type="InterPro" id="IPR036291">
    <property type="entry name" value="NAD(P)-bd_dom_sf"/>
</dbReference>
<reference evidence="2 3" key="1">
    <citation type="submission" date="2020-08" db="EMBL/GenBank/DDBJ databases">
        <title>Genomic Encyclopedia of Type Strains, Phase IV (KMG-IV): sequencing the most valuable type-strain genomes for metagenomic binning, comparative biology and taxonomic classification.</title>
        <authorList>
            <person name="Goeker M."/>
        </authorList>
    </citation>
    <scope>NUCLEOTIDE SEQUENCE [LARGE SCALE GENOMIC DNA]</scope>
    <source>
        <strain evidence="2 3">DSM 11590</strain>
    </source>
</reference>
<dbReference type="PANTHER" id="PTHR42879">
    <property type="entry name" value="3-OXOACYL-(ACYL-CARRIER-PROTEIN) REDUCTASE"/>
    <property type="match status" value="1"/>
</dbReference>
<dbReference type="InterPro" id="IPR020904">
    <property type="entry name" value="Sc_DH/Rdtase_CS"/>
</dbReference>
<dbReference type="RefSeq" id="WP_184263836.1">
    <property type="nucleotide sequence ID" value="NZ_JACIIX010000008.1"/>
</dbReference>
<keyword evidence="3" id="KW-1185">Reference proteome</keyword>
<dbReference type="Gene3D" id="3.40.50.720">
    <property type="entry name" value="NAD(P)-binding Rossmann-like Domain"/>
    <property type="match status" value="1"/>
</dbReference>
<accession>A0A7W9ZGF6</accession>
<proteinExistence type="inferred from homology"/>
<dbReference type="PRINTS" id="PR00080">
    <property type="entry name" value="SDRFAMILY"/>
</dbReference>
<dbReference type="InterPro" id="IPR050259">
    <property type="entry name" value="SDR"/>
</dbReference>
<comment type="caution">
    <text evidence="2">The sequence shown here is derived from an EMBL/GenBank/DDBJ whole genome shotgun (WGS) entry which is preliminary data.</text>
</comment>
<dbReference type="Proteomes" id="UP000544872">
    <property type="component" value="Unassembled WGS sequence"/>
</dbReference>
<dbReference type="CDD" id="cd05233">
    <property type="entry name" value="SDR_c"/>
    <property type="match status" value="1"/>
</dbReference>
<dbReference type="InterPro" id="IPR002347">
    <property type="entry name" value="SDR_fam"/>
</dbReference>
<evidence type="ECO:0000313" key="2">
    <source>
        <dbReference type="EMBL" id="MBB6210970.1"/>
    </source>
</evidence>
<protein>
    <submittedName>
        <fullName evidence="2">NAD(P)-dependent dehydrogenase (Short-subunit alcohol dehydrogenase family)</fullName>
    </submittedName>
</protein>
<dbReference type="AlphaFoldDB" id="A0A7W9ZGF6"/>
<evidence type="ECO:0000256" key="1">
    <source>
        <dbReference type="ARBA" id="ARBA00006484"/>
    </source>
</evidence>
<comment type="similarity">
    <text evidence="1">Belongs to the short-chain dehydrogenases/reductases (SDR) family.</text>
</comment>
<dbReference type="PRINTS" id="PR00081">
    <property type="entry name" value="GDHRDH"/>
</dbReference>
<dbReference type="EMBL" id="JACIIX010000008">
    <property type="protein sequence ID" value="MBB6210970.1"/>
    <property type="molecule type" value="Genomic_DNA"/>
</dbReference>
<organism evidence="2 3">
    <name type="scientific">Novispirillum itersonii</name>
    <name type="common">Aquaspirillum itersonii</name>
    <dbReference type="NCBI Taxonomy" id="189"/>
    <lineage>
        <taxon>Bacteria</taxon>
        <taxon>Pseudomonadati</taxon>
        <taxon>Pseudomonadota</taxon>
        <taxon>Alphaproteobacteria</taxon>
        <taxon>Rhodospirillales</taxon>
        <taxon>Novispirillaceae</taxon>
        <taxon>Novispirillum</taxon>
    </lineage>
</organism>
<sequence length="253" mass="25785">MTGLAGKHAVVTGGGTGVGAAIARALVAAGATVTVTGRREQPLRALAATVPGLDWVSADSTDEAAVEALFATVRQRHGRADIVVANAGAAESRPFGKTSLDLWTRMLTVNLTGSFLTCRAALPDMQAAGWGRLVMVASTAGLKGYPYVSAYVAAKHGVVGLTRALAQETVRSGVTVNAVCPGFTETPLLAEAVQTIVRKTGRTEADARAELAASNPMGRFVQPEEVAATVLWLCSDGAAAVTGQALSVSGGEI</sequence>
<dbReference type="Pfam" id="PF13561">
    <property type="entry name" value="adh_short_C2"/>
    <property type="match status" value="1"/>
</dbReference>